<name>A0A8T8X919_ASPJA</name>
<sequence length="170" mass="18953">MADAIAFLASSLTYSVLSEISLPPLLFLQTVIICLRRSRNETPVKAVLISVQVIVDAQVNGPSHRHQPISMSSPPHPAHPSHAARLQPFRRTDSFQPAFPPQLLAKSRASGICFSFFPFPFLFPFQPRFVIFSPNPGFCHFFCPVTLFNLLRESQLGWPILSCPSLAPRL</sequence>
<evidence type="ECO:0000313" key="2">
    <source>
        <dbReference type="Proteomes" id="UP000249497"/>
    </source>
</evidence>
<evidence type="ECO:0000313" key="1">
    <source>
        <dbReference type="EMBL" id="RAH84500.1"/>
    </source>
</evidence>
<dbReference type="RefSeq" id="XP_025530394.1">
    <property type="nucleotide sequence ID" value="XM_025667119.1"/>
</dbReference>
<gene>
    <name evidence="1" type="ORF">BO86DRAFT_244758</name>
</gene>
<reference evidence="1 2" key="1">
    <citation type="submission" date="2018-02" db="EMBL/GenBank/DDBJ databases">
        <title>The genomes of Aspergillus section Nigri reveals drivers in fungal speciation.</title>
        <authorList>
            <consortium name="DOE Joint Genome Institute"/>
            <person name="Vesth T.C."/>
            <person name="Nybo J."/>
            <person name="Theobald S."/>
            <person name="Brandl J."/>
            <person name="Frisvad J.C."/>
            <person name="Nielsen K.F."/>
            <person name="Lyhne E.K."/>
            <person name="Kogle M.E."/>
            <person name="Kuo A."/>
            <person name="Riley R."/>
            <person name="Clum A."/>
            <person name="Nolan M."/>
            <person name="Lipzen A."/>
            <person name="Salamov A."/>
            <person name="Henrissat B."/>
            <person name="Wiebenga A."/>
            <person name="De vries R.P."/>
            <person name="Grigoriev I.V."/>
            <person name="Mortensen U.H."/>
            <person name="Andersen M.R."/>
            <person name="Baker S.E."/>
        </authorList>
    </citation>
    <scope>NUCLEOTIDE SEQUENCE [LARGE SCALE GENOMIC DNA]</scope>
    <source>
        <strain evidence="1 2">CBS 114.51</strain>
    </source>
</reference>
<dbReference type="GeneID" id="37170811"/>
<keyword evidence="2" id="KW-1185">Reference proteome</keyword>
<proteinExistence type="predicted"/>
<organism evidence="1 2">
    <name type="scientific">Aspergillus japonicus CBS 114.51</name>
    <dbReference type="NCBI Taxonomy" id="1448312"/>
    <lineage>
        <taxon>Eukaryota</taxon>
        <taxon>Fungi</taxon>
        <taxon>Dikarya</taxon>
        <taxon>Ascomycota</taxon>
        <taxon>Pezizomycotina</taxon>
        <taxon>Eurotiomycetes</taxon>
        <taxon>Eurotiomycetidae</taxon>
        <taxon>Eurotiales</taxon>
        <taxon>Aspergillaceae</taxon>
        <taxon>Aspergillus</taxon>
        <taxon>Aspergillus subgen. Circumdati</taxon>
    </lineage>
</organism>
<dbReference type="EMBL" id="KZ824778">
    <property type="protein sequence ID" value="RAH84500.1"/>
    <property type="molecule type" value="Genomic_DNA"/>
</dbReference>
<dbReference type="AlphaFoldDB" id="A0A8T8X919"/>
<accession>A0A8T8X919</accession>
<protein>
    <submittedName>
        <fullName evidence="1">Uncharacterized protein</fullName>
    </submittedName>
</protein>
<dbReference type="OrthoDB" id="10620396at2759"/>
<dbReference type="Proteomes" id="UP000249497">
    <property type="component" value="Unassembled WGS sequence"/>
</dbReference>